<sequence length="270" mass="30731">MSYYNNKDILFIKRDNMAWLKQSDAFDADNYSAPLIGIAAEMAAQHDSGFHCHQRGQLLFTERGAIQITLTDTLSVLPPTRVAWIPPQMLHRAQMFEAVGYRSLYPDAQLSACLPPTCEIFGVSPLLREILFLFAGLPFDSDWTQPRLQHLLPVFLDELALAGREDMQLPLPSDRRLKTLDPRILPPQLNELASRCGAGEKTITRIFRRETGMSYQQWRQQWRLIKSVELLAKKYRSSDIAQALGFASDSAFVSFFRKMTGKTPGEYMGK</sequence>
<evidence type="ECO:0000256" key="3">
    <source>
        <dbReference type="ARBA" id="ARBA00023163"/>
    </source>
</evidence>
<dbReference type="InterPro" id="IPR009057">
    <property type="entry name" value="Homeodomain-like_sf"/>
</dbReference>
<dbReference type="PROSITE" id="PS01124">
    <property type="entry name" value="HTH_ARAC_FAMILY_2"/>
    <property type="match status" value="1"/>
</dbReference>
<proteinExistence type="predicted"/>
<organism evidence="4 5">
    <name type="scientific">Morganella morganii</name>
    <name type="common">Proteus morganii</name>
    <dbReference type="NCBI Taxonomy" id="582"/>
    <lineage>
        <taxon>Bacteria</taxon>
        <taxon>Pseudomonadati</taxon>
        <taxon>Pseudomonadota</taxon>
        <taxon>Gammaproteobacteria</taxon>
        <taxon>Enterobacterales</taxon>
        <taxon>Morganellaceae</taxon>
        <taxon>Morganella</taxon>
    </lineage>
</organism>
<accession>A0A2C5TDY8</accession>
<dbReference type="Pfam" id="PF12833">
    <property type="entry name" value="HTH_18"/>
    <property type="match status" value="1"/>
</dbReference>
<dbReference type="Proteomes" id="UP000650477">
    <property type="component" value="Unassembled WGS sequence"/>
</dbReference>
<dbReference type="GO" id="GO:0043565">
    <property type="term" value="F:sequence-specific DNA binding"/>
    <property type="evidence" value="ECO:0007669"/>
    <property type="project" value="InterPro"/>
</dbReference>
<dbReference type="InterPro" id="IPR018060">
    <property type="entry name" value="HTH_AraC"/>
</dbReference>
<dbReference type="InterPro" id="IPR003313">
    <property type="entry name" value="AraC-bd"/>
</dbReference>
<evidence type="ECO:0000256" key="1">
    <source>
        <dbReference type="ARBA" id="ARBA00023015"/>
    </source>
</evidence>
<dbReference type="GO" id="GO:0003700">
    <property type="term" value="F:DNA-binding transcription factor activity"/>
    <property type="evidence" value="ECO:0007669"/>
    <property type="project" value="InterPro"/>
</dbReference>
<evidence type="ECO:0000313" key="5">
    <source>
        <dbReference type="Proteomes" id="UP000650477"/>
    </source>
</evidence>
<keyword evidence="2" id="KW-0238">DNA-binding</keyword>
<dbReference type="AlphaFoldDB" id="A0A2C5TDY8"/>
<dbReference type="SUPFAM" id="SSF46689">
    <property type="entry name" value="Homeodomain-like"/>
    <property type="match status" value="1"/>
</dbReference>
<dbReference type="PANTHER" id="PTHR11019:SF159">
    <property type="entry name" value="TRANSCRIPTIONAL REGULATOR-RELATED"/>
    <property type="match status" value="1"/>
</dbReference>
<keyword evidence="3" id="KW-0804">Transcription</keyword>
<dbReference type="Pfam" id="PF02311">
    <property type="entry name" value="AraC_binding"/>
    <property type="match status" value="1"/>
</dbReference>
<dbReference type="SMART" id="SM00342">
    <property type="entry name" value="HTH_ARAC"/>
    <property type="match status" value="1"/>
</dbReference>
<dbReference type="EMBL" id="PKLF01000016">
    <property type="protein sequence ID" value="MBE8613970.1"/>
    <property type="molecule type" value="Genomic_DNA"/>
</dbReference>
<dbReference type="PANTHER" id="PTHR11019">
    <property type="entry name" value="HTH-TYPE TRANSCRIPTIONAL REGULATOR NIMR"/>
    <property type="match status" value="1"/>
</dbReference>
<evidence type="ECO:0000313" key="4">
    <source>
        <dbReference type="EMBL" id="MBE8613970.1"/>
    </source>
</evidence>
<dbReference type="CDD" id="cd06124">
    <property type="entry name" value="cupin_NimR-like_N"/>
    <property type="match status" value="1"/>
</dbReference>
<comment type="caution">
    <text evidence="4">The sequence shown here is derived from an EMBL/GenBank/DDBJ whole genome shotgun (WGS) entry which is preliminary data.</text>
</comment>
<dbReference type="Gene3D" id="1.10.10.60">
    <property type="entry name" value="Homeodomain-like"/>
    <property type="match status" value="2"/>
</dbReference>
<protein>
    <submittedName>
        <fullName evidence="4">AraC family transcriptional regulator</fullName>
    </submittedName>
</protein>
<dbReference type="SUPFAM" id="SSF51182">
    <property type="entry name" value="RmlC-like cupins"/>
    <property type="match status" value="1"/>
</dbReference>
<keyword evidence="1" id="KW-0805">Transcription regulation</keyword>
<name>A0A2C5TDY8_MORMO</name>
<evidence type="ECO:0000256" key="2">
    <source>
        <dbReference type="ARBA" id="ARBA00023125"/>
    </source>
</evidence>
<gene>
    <name evidence="4" type="ORF">CYG68_16405</name>
</gene>
<dbReference type="InterPro" id="IPR011051">
    <property type="entry name" value="RmlC_Cupin_sf"/>
</dbReference>
<reference evidence="4" key="1">
    <citation type="submission" date="2017-12" db="EMBL/GenBank/DDBJ databases">
        <title>Genome sequencing and analysis.</title>
        <authorList>
            <person name="Huang Y.-T."/>
        </authorList>
    </citation>
    <scope>NUCLEOTIDE SEQUENCE</scope>
    <source>
        <strain evidence="4">VGH116</strain>
    </source>
</reference>